<dbReference type="SUPFAM" id="SSF109854">
    <property type="entry name" value="DinB/YfiT-like putative metalloenzymes"/>
    <property type="match status" value="1"/>
</dbReference>
<protein>
    <recommendedName>
        <fullName evidence="3">DinB-like domain-containing protein</fullName>
    </recommendedName>
</protein>
<organism evidence="1 2">
    <name type="scientific">Paenibacillus montaniterrae</name>
    <dbReference type="NCBI Taxonomy" id="429341"/>
    <lineage>
        <taxon>Bacteria</taxon>
        <taxon>Bacillati</taxon>
        <taxon>Bacillota</taxon>
        <taxon>Bacilli</taxon>
        <taxon>Bacillales</taxon>
        <taxon>Paenibacillaceae</taxon>
        <taxon>Paenibacillus</taxon>
    </lineage>
</organism>
<evidence type="ECO:0008006" key="3">
    <source>
        <dbReference type="Google" id="ProtNLM"/>
    </source>
</evidence>
<proteinExistence type="predicted"/>
<gene>
    <name evidence="1" type="ORF">J40TS1_31590</name>
</gene>
<dbReference type="InterPro" id="IPR034660">
    <property type="entry name" value="DinB/YfiT-like"/>
</dbReference>
<accession>A0A919YQN2</accession>
<comment type="caution">
    <text evidence="1">The sequence shown here is derived from an EMBL/GenBank/DDBJ whole genome shotgun (WGS) entry which is preliminary data.</text>
</comment>
<reference evidence="1" key="1">
    <citation type="submission" date="2021-03" db="EMBL/GenBank/DDBJ databases">
        <title>Antimicrobial resistance genes in bacteria isolated from Japanese honey, and their potential for conferring macrolide and lincosamide resistance in the American foulbrood pathogen Paenibacillus larvae.</title>
        <authorList>
            <person name="Okamoto M."/>
            <person name="Kumagai M."/>
            <person name="Kanamori H."/>
            <person name="Takamatsu D."/>
        </authorList>
    </citation>
    <scope>NUCLEOTIDE SEQUENCE</scope>
    <source>
        <strain evidence="1">J40TS1</strain>
    </source>
</reference>
<keyword evidence="2" id="KW-1185">Reference proteome</keyword>
<sequence length="161" mass="19120">MNEMKVFVQISRARMLHHYYPKIIRCVELLSEEEIWEIEPPFDHSIGGIVEHIRLHIERNIARLDNSEIRFEKGIEKSFDQRRLSKEIFISSINEVFIVLDKKLENSDSGMYDIYHLVEHTGYHVGQIVDRTKRLKGKVFDFVSEGINETNLKEKLKDDFE</sequence>
<dbReference type="RefSeq" id="WP_213516943.1">
    <property type="nucleotide sequence ID" value="NZ_BOSE01000006.1"/>
</dbReference>
<dbReference type="EMBL" id="BOSE01000006">
    <property type="protein sequence ID" value="GIP17517.1"/>
    <property type="molecule type" value="Genomic_DNA"/>
</dbReference>
<evidence type="ECO:0000313" key="2">
    <source>
        <dbReference type="Proteomes" id="UP000683139"/>
    </source>
</evidence>
<name>A0A919YQN2_9BACL</name>
<dbReference type="Gene3D" id="1.20.120.450">
    <property type="entry name" value="dinb family like domain"/>
    <property type="match status" value="1"/>
</dbReference>
<dbReference type="AlphaFoldDB" id="A0A919YQN2"/>
<evidence type="ECO:0000313" key="1">
    <source>
        <dbReference type="EMBL" id="GIP17517.1"/>
    </source>
</evidence>
<dbReference type="Proteomes" id="UP000683139">
    <property type="component" value="Unassembled WGS sequence"/>
</dbReference>